<dbReference type="InterPro" id="IPR020845">
    <property type="entry name" value="AMP-binding_CS"/>
</dbReference>
<dbReference type="STRING" id="45074.Lsan_2555"/>
<dbReference type="SUPFAM" id="SSF56801">
    <property type="entry name" value="Acetyl-CoA synthetase-like"/>
    <property type="match status" value="1"/>
</dbReference>
<dbReference type="PANTHER" id="PTHR45527:SF1">
    <property type="entry name" value="FATTY ACID SYNTHASE"/>
    <property type="match status" value="1"/>
</dbReference>
<organism evidence="4 5">
    <name type="scientific">Legionella santicrucis</name>
    <dbReference type="NCBI Taxonomy" id="45074"/>
    <lineage>
        <taxon>Bacteria</taxon>
        <taxon>Pseudomonadati</taxon>
        <taxon>Pseudomonadota</taxon>
        <taxon>Gammaproteobacteria</taxon>
        <taxon>Legionellales</taxon>
        <taxon>Legionellaceae</taxon>
        <taxon>Legionella</taxon>
    </lineage>
</organism>
<dbReference type="EC" id="5.1.1.11" evidence="4"/>
<feature type="domain" description="Carrier" evidence="3">
    <location>
        <begin position="742"/>
        <end position="820"/>
    </location>
</feature>
<dbReference type="InterPro" id="IPR010071">
    <property type="entry name" value="AA_adenyl_dom"/>
</dbReference>
<dbReference type="Pfam" id="PF00501">
    <property type="entry name" value="AMP-binding"/>
    <property type="match status" value="1"/>
</dbReference>
<evidence type="ECO:0000313" key="5">
    <source>
        <dbReference type="Proteomes" id="UP000054703"/>
    </source>
</evidence>
<dbReference type="NCBIfam" id="TIGR01733">
    <property type="entry name" value="AA-adenyl-dom"/>
    <property type="match status" value="1"/>
</dbReference>
<keyword evidence="1" id="KW-0596">Phosphopantetheine</keyword>
<dbReference type="GO" id="GO:0005737">
    <property type="term" value="C:cytoplasm"/>
    <property type="evidence" value="ECO:0007669"/>
    <property type="project" value="TreeGrafter"/>
</dbReference>
<keyword evidence="4" id="KW-0413">Isomerase</keyword>
<dbReference type="InterPro" id="IPR000873">
    <property type="entry name" value="AMP-dep_synth/lig_dom"/>
</dbReference>
<dbReference type="CDD" id="cd05930">
    <property type="entry name" value="A_NRPS"/>
    <property type="match status" value="1"/>
</dbReference>
<dbReference type="InterPro" id="IPR020459">
    <property type="entry name" value="AMP-binding"/>
</dbReference>
<accession>A0A0W0YKP0</accession>
<evidence type="ECO:0000259" key="3">
    <source>
        <dbReference type="PROSITE" id="PS50075"/>
    </source>
</evidence>
<dbReference type="PROSITE" id="PS50075">
    <property type="entry name" value="CARRIER"/>
    <property type="match status" value="1"/>
</dbReference>
<dbReference type="PROSITE" id="PS00455">
    <property type="entry name" value="AMP_BINDING"/>
    <property type="match status" value="1"/>
</dbReference>
<dbReference type="InterPro" id="IPR009081">
    <property type="entry name" value="PP-bd_ACP"/>
</dbReference>
<name>A0A0W0YKP0_9GAMM</name>
<dbReference type="EMBL" id="LNYU01000075">
    <property type="protein sequence ID" value="KTD57453.1"/>
    <property type="molecule type" value="Genomic_DNA"/>
</dbReference>
<dbReference type="GO" id="GO:0044550">
    <property type="term" value="P:secondary metabolite biosynthetic process"/>
    <property type="evidence" value="ECO:0007669"/>
    <property type="project" value="TreeGrafter"/>
</dbReference>
<dbReference type="SUPFAM" id="SSF52777">
    <property type="entry name" value="CoA-dependent acyltransferases"/>
    <property type="match status" value="1"/>
</dbReference>
<dbReference type="Gene3D" id="1.10.1200.10">
    <property type="entry name" value="ACP-like"/>
    <property type="match status" value="1"/>
</dbReference>
<dbReference type="Gene3D" id="3.40.50.12780">
    <property type="entry name" value="N-terminal domain of ligase-like"/>
    <property type="match status" value="1"/>
</dbReference>
<keyword evidence="2" id="KW-0597">Phosphoprotein</keyword>
<dbReference type="Gene3D" id="3.30.559.30">
    <property type="entry name" value="Nonribosomal peptide synthetase, condensation domain"/>
    <property type="match status" value="1"/>
</dbReference>
<dbReference type="Proteomes" id="UP000054703">
    <property type="component" value="Unassembled WGS sequence"/>
</dbReference>
<dbReference type="RefSeq" id="WP_058514631.1">
    <property type="nucleotide sequence ID" value="NZ_CAAAIH010000047.1"/>
</dbReference>
<sequence length="823" mass="93810">MKQDNLKYLKHDEAIDYWLQQSMASISVSFPSRATSNQSLLLGDIIDGITIQQLEQQAAFLNYPLRSLLLGLFQCLLHLVDLGDKISVALPITQHKMLPILSICNLSQNLGDYLRQQHEKMLEAYQHQSIDFSSLQTQLEASIADCFEIIFHYQDNASIKDTLLFDNPITRNKAALILNIIHTSKQEIRFWLSTNECYFNPTMLQSLTHCYRHLIQIWSNQCATPMRNLDYIPPEQRAIIDQKTQFTPYDAQLSLSEALWESLQNNAGRIAIKDKKHHITYEELFCFSSHIAAALKKKMIPENSGIAICMNKSWKCLAAMLGVLFSGHYYIPLDKRNPKERQNYIISNAEIQCIITDEPSNEENTLLIDDLLQEPDILTSALTDSNDMAYIIYTSGTTGKPKGVPIGQKSVMSLFDSCSPWVTFKNTDSWTWFHSFAFDVSVWELFGALLHGSCVAVVDEQTTANMSLFEKYLCEEHISMLSLTPTALKNLLHSKPSIAIKPRYIFLAGEAFTPDILALWNQLGGNNHTQLINMYGTTETTVHSTFYHIQLHDKTISIGQGLKDTGLQILGRFQQELPLGFIGEIAISGDGLSHGYWKLDEYSAKKFIQQRGQKKYLSGDLAHLDPNGLFYCHGRIDKQFKLNGYRLEKEDIIGALLHVPQIHQVELKIYPADSGIQFLCAYYLASQPISDQIIISHLAQWLPSYALPTHYIHLEKFPLTVNGKIDMNALPKPVLGTTEVPKNEESIEALLKQCWENALQKEWQDLFVERTFFDLGGNSLKSALLCERISHVFKNIHFTVIDLFRNPSFKQQEHLIMQRMQVC</sequence>
<proteinExistence type="predicted"/>
<dbReference type="InterPro" id="IPR042099">
    <property type="entry name" value="ANL_N_sf"/>
</dbReference>
<evidence type="ECO:0000256" key="1">
    <source>
        <dbReference type="ARBA" id="ARBA00022450"/>
    </source>
</evidence>
<reference evidence="4 5" key="1">
    <citation type="submission" date="2015-11" db="EMBL/GenBank/DDBJ databases">
        <title>Genomic analysis of 38 Legionella species identifies large and diverse effector repertoires.</title>
        <authorList>
            <person name="Burstein D."/>
            <person name="Amaro F."/>
            <person name="Zusman T."/>
            <person name="Lifshitz Z."/>
            <person name="Cohen O."/>
            <person name="Gilbert J.A."/>
            <person name="Pupko T."/>
            <person name="Shuman H.A."/>
            <person name="Segal G."/>
        </authorList>
    </citation>
    <scope>NUCLEOTIDE SEQUENCE [LARGE SCALE GENOMIC DNA]</scope>
    <source>
        <strain evidence="4 5">SC-63-C7</strain>
    </source>
</reference>
<dbReference type="Gene3D" id="3.30.300.30">
    <property type="match status" value="1"/>
</dbReference>
<dbReference type="InterPro" id="IPR006162">
    <property type="entry name" value="Ppantetheine_attach_site"/>
</dbReference>
<keyword evidence="5" id="KW-1185">Reference proteome</keyword>
<evidence type="ECO:0000256" key="2">
    <source>
        <dbReference type="ARBA" id="ARBA00022553"/>
    </source>
</evidence>
<dbReference type="GO" id="GO:0043041">
    <property type="term" value="P:amino acid activation for nonribosomal peptide biosynthetic process"/>
    <property type="evidence" value="ECO:0007669"/>
    <property type="project" value="TreeGrafter"/>
</dbReference>
<dbReference type="OrthoDB" id="5653772at2"/>
<dbReference type="InterPro" id="IPR045851">
    <property type="entry name" value="AMP-bd_C_sf"/>
</dbReference>
<dbReference type="AlphaFoldDB" id="A0A0W0YKP0"/>
<dbReference type="PRINTS" id="PR00154">
    <property type="entry name" value="AMPBINDING"/>
</dbReference>
<dbReference type="PATRIC" id="fig|45074.5.peg.2748"/>
<evidence type="ECO:0000313" key="4">
    <source>
        <dbReference type="EMBL" id="KTD57453.1"/>
    </source>
</evidence>
<dbReference type="Pfam" id="PF00550">
    <property type="entry name" value="PP-binding"/>
    <property type="match status" value="1"/>
</dbReference>
<dbReference type="PROSITE" id="PS00012">
    <property type="entry name" value="PHOSPHOPANTETHEINE"/>
    <property type="match status" value="1"/>
</dbReference>
<dbReference type="PANTHER" id="PTHR45527">
    <property type="entry name" value="NONRIBOSOMAL PEPTIDE SYNTHETASE"/>
    <property type="match status" value="1"/>
</dbReference>
<comment type="caution">
    <text evidence="4">The sequence shown here is derived from an EMBL/GenBank/DDBJ whole genome shotgun (WGS) entry which is preliminary data.</text>
</comment>
<dbReference type="InterPro" id="IPR036736">
    <property type="entry name" value="ACP-like_sf"/>
</dbReference>
<dbReference type="SUPFAM" id="SSF47336">
    <property type="entry name" value="ACP-like"/>
    <property type="match status" value="1"/>
</dbReference>
<protein>
    <submittedName>
        <fullName evidence="4">Non-ribosomal peptide synthetase/polyketide synthetase</fullName>
        <ecNumber evidence="4">5.1.1.11</ecNumber>
    </submittedName>
</protein>
<dbReference type="GO" id="GO:0047462">
    <property type="term" value="F:phenylalanine racemase (ATP-hydrolyzing) activity"/>
    <property type="evidence" value="ECO:0007669"/>
    <property type="project" value="UniProtKB-EC"/>
</dbReference>
<dbReference type="GO" id="GO:0031177">
    <property type="term" value="F:phosphopantetheine binding"/>
    <property type="evidence" value="ECO:0007669"/>
    <property type="project" value="TreeGrafter"/>
</dbReference>
<gene>
    <name evidence="4" type="ORF">Lsan_2555</name>
</gene>